<gene>
    <name evidence="3" type="ORF">J2I46_11355</name>
</gene>
<organism evidence="3 4">
    <name type="scientific">Fibrella forsythiae</name>
    <dbReference type="NCBI Taxonomy" id="2817061"/>
    <lineage>
        <taxon>Bacteria</taxon>
        <taxon>Pseudomonadati</taxon>
        <taxon>Bacteroidota</taxon>
        <taxon>Cytophagia</taxon>
        <taxon>Cytophagales</taxon>
        <taxon>Spirosomataceae</taxon>
        <taxon>Fibrella</taxon>
    </lineage>
</organism>
<evidence type="ECO:0000259" key="2">
    <source>
        <dbReference type="Pfam" id="PF06580"/>
    </source>
</evidence>
<evidence type="ECO:0000256" key="1">
    <source>
        <dbReference type="SAM" id="Phobius"/>
    </source>
</evidence>
<dbReference type="PANTHER" id="PTHR34220:SF7">
    <property type="entry name" value="SENSOR HISTIDINE KINASE YPDA"/>
    <property type="match status" value="1"/>
</dbReference>
<keyword evidence="1" id="KW-1133">Transmembrane helix</keyword>
<dbReference type="InterPro" id="IPR036890">
    <property type="entry name" value="HATPase_C_sf"/>
</dbReference>
<keyword evidence="3" id="KW-0808">Transferase</keyword>
<reference evidence="3 4" key="1">
    <citation type="submission" date="2021-03" db="EMBL/GenBank/DDBJ databases">
        <title>Fibrella sp. HMF5405 genome sequencing and assembly.</title>
        <authorList>
            <person name="Kang H."/>
            <person name="Kim H."/>
            <person name="Bae S."/>
            <person name="Joh K."/>
        </authorList>
    </citation>
    <scope>NUCLEOTIDE SEQUENCE [LARGE SCALE GENOMIC DNA]</scope>
    <source>
        <strain evidence="3 4">HMF5405</strain>
    </source>
</reference>
<keyword evidence="3" id="KW-0418">Kinase</keyword>
<sequence>MNWLTLCWERSFSSPPYRIALHAGFWLFLLFFWMNESTVLHIRWWQHSSVTLAGISFALFLYYPLVYGLIPLVQQRRFGLALLLFVPYYVGAVILRRYHIELVVQWYNLKNTWVVGQDFWPSLYKSQFKPTALMQTFFSSLTSLVELIFIPLTLKFFRYAYRLQLRQAWLAQQNTQLQLTTLKAQINPHFFFNTLNNLQSFIVQQQQHRSVDLLTKLADFMRTSLYDCSGEYITMEKEIELLSNYVAIERVRFDDRAAIRWSVRDQDPLYAIPPFVFLPFIENAFKHGGGLPTDDISIQIELSNQPRQVTLLIRNRYYQTKGGHKQHGIGLRNVRQRLDHYYPGRYRLVTSQLEGEFWLELQIHKL</sequence>
<dbReference type="PANTHER" id="PTHR34220">
    <property type="entry name" value="SENSOR HISTIDINE KINASE YPDA"/>
    <property type="match status" value="1"/>
</dbReference>
<evidence type="ECO:0000313" key="3">
    <source>
        <dbReference type="EMBL" id="MBO0949182.1"/>
    </source>
</evidence>
<keyword evidence="1" id="KW-0472">Membrane</keyword>
<dbReference type="SUPFAM" id="SSF55874">
    <property type="entry name" value="ATPase domain of HSP90 chaperone/DNA topoisomerase II/histidine kinase"/>
    <property type="match status" value="1"/>
</dbReference>
<evidence type="ECO:0000313" key="4">
    <source>
        <dbReference type="Proteomes" id="UP000664628"/>
    </source>
</evidence>
<accession>A0ABS3JGP9</accession>
<dbReference type="GO" id="GO:0016301">
    <property type="term" value="F:kinase activity"/>
    <property type="evidence" value="ECO:0007669"/>
    <property type="project" value="UniProtKB-KW"/>
</dbReference>
<protein>
    <submittedName>
        <fullName evidence="3">Histidine kinase</fullName>
    </submittedName>
</protein>
<keyword evidence="1" id="KW-0812">Transmembrane</keyword>
<dbReference type="Gene3D" id="3.30.565.10">
    <property type="entry name" value="Histidine kinase-like ATPase, C-terminal domain"/>
    <property type="match status" value="1"/>
</dbReference>
<dbReference type="InterPro" id="IPR010559">
    <property type="entry name" value="Sig_transdc_His_kin_internal"/>
</dbReference>
<dbReference type="EMBL" id="JAFMYW010000002">
    <property type="protein sequence ID" value="MBO0949182.1"/>
    <property type="molecule type" value="Genomic_DNA"/>
</dbReference>
<feature type="transmembrane region" description="Helical" evidence="1">
    <location>
        <begin position="132"/>
        <end position="157"/>
    </location>
</feature>
<feature type="transmembrane region" description="Helical" evidence="1">
    <location>
        <begin position="19"/>
        <end position="35"/>
    </location>
</feature>
<dbReference type="Pfam" id="PF06580">
    <property type="entry name" value="His_kinase"/>
    <property type="match status" value="1"/>
</dbReference>
<dbReference type="InterPro" id="IPR050640">
    <property type="entry name" value="Bact_2-comp_sensor_kinase"/>
</dbReference>
<keyword evidence="4" id="KW-1185">Reference proteome</keyword>
<feature type="transmembrane region" description="Helical" evidence="1">
    <location>
        <begin position="47"/>
        <end position="66"/>
    </location>
</feature>
<comment type="caution">
    <text evidence="3">The sequence shown here is derived from an EMBL/GenBank/DDBJ whole genome shotgun (WGS) entry which is preliminary data.</text>
</comment>
<proteinExistence type="predicted"/>
<feature type="transmembrane region" description="Helical" evidence="1">
    <location>
        <begin position="78"/>
        <end position="98"/>
    </location>
</feature>
<dbReference type="RefSeq" id="WP_207329108.1">
    <property type="nucleotide sequence ID" value="NZ_JAFMYW010000002.1"/>
</dbReference>
<dbReference type="Proteomes" id="UP000664628">
    <property type="component" value="Unassembled WGS sequence"/>
</dbReference>
<name>A0ABS3JGP9_9BACT</name>
<feature type="domain" description="Signal transduction histidine kinase internal region" evidence="2">
    <location>
        <begin position="178"/>
        <end position="256"/>
    </location>
</feature>